<dbReference type="Gene3D" id="3.40.630.10">
    <property type="entry name" value="Zn peptidases"/>
    <property type="match status" value="1"/>
</dbReference>
<dbReference type="InterPro" id="IPR002933">
    <property type="entry name" value="Peptidase_M20"/>
</dbReference>
<dbReference type="GO" id="GO:0046872">
    <property type="term" value="F:metal ion binding"/>
    <property type="evidence" value="ECO:0007669"/>
    <property type="project" value="UniProtKB-KW"/>
</dbReference>
<dbReference type="Pfam" id="PF01546">
    <property type="entry name" value="Peptidase_M20"/>
    <property type="match status" value="1"/>
</dbReference>
<feature type="binding site" evidence="2">
    <location>
        <position position="154"/>
    </location>
    <ligand>
        <name>Mn(2+)</name>
        <dbReference type="ChEBI" id="CHEBI:29035"/>
        <label>2</label>
    </ligand>
</feature>
<dbReference type="PANTHER" id="PTHR11014:SF98">
    <property type="entry name" value="N-ACETYLDIAMINOPIMELATE DEACETYLASE"/>
    <property type="match status" value="1"/>
</dbReference>
<feature type="binding site" evidence="2">
    <location>
        <position position="128"/>
    </location>
    <ligand>
        <name>Mn(2+)</name>
        <dbReference type="ChEBI" id="CHEBI:29035"/>
        <label>2</label>
    </ligand>
</feature>
<dbReference type="FunFam" id="3.30.70.360:FF:000001">
    <property type="entry name" value="N-acetyldiaminopimelate deacetylase"/>
    <property type="match status" value="1"/>
</dbReference>
<dbReference type="PANTHER" id="PTHR11014">
    <property type="entry name" value="PEPTIDASE M20 FAMILY MEMBER"/>
    <property type="match status" value="1"/>
</dbReference>
<keyword evidence="2" id="KW-0479">Metal-binding</keyword>
<dbReference type="InterPro" id="IPR017439">
    <property type="entry name" value="Amidohydrolase"/>
</dbReference>
<dbReference type="AlphaFoldDB" id="A0A1T5BPH9"/>
<feature type="domain" description="Peptidase M20 dimerisation" evidence="3">
    <location>
        <begin position="176"/>
        <end position="269"/>
    </location>
</feature>
<dbReference type="EMBL" id="FUYN01000003">
    <property type="protein sequence ID" value="SKB48999.1"/>
    <property type="molecule type" value="Genomic_DNA"/>
</dbReference>
<feature type="binding site" evidence="2">
    <location>
        <position position="94"/>
    </location>
    <ligand>
        <name>Mn(2+)</name>
        <dbReference type="ChEBI" id="CHEBI:29035"/>
        <label>2</label>
    </ligand>
</feature>
<evidence type="ECO:0000256" key="1">
    <source>
        <dbReference type="ARBA" id="ARBA00022801"/>
    </source>
</evidence>
<dbReference type="OrthoDB" id="9776731at2"/>
<dbReference type="GO" id="GO:0050118">
    <property type="term" value="F:N-acetyldiaminopimelate deacetylase activity"/>
    <property type="evidence" value="ECO:0007669"/>
    <property type="project" value="UniProtKB-ARBA"/>
</dbReference>
<dbReference type="GO" id="GO:0019877">
    <property type="term" value="P:diaminopimelate biosynthetic process"/>
    <property type="evidence" value="ECO:0007669"/>
    <property type="project" value="TreeGrafter"/>
</dbReference>
<keyword evidence="2" id="KW-0464">Manganese</keyword>
<organism evidence="4 5">
    <name type="scientific">Acetoanaerobium noterae</name>
    <dbReference type="NCBI Taxonomy" id="745369"/>
    <lineage>
        <taxon>Bacteria</taxon>
        <taxon>Bacillati</taxon>
        <taxon>Bacillota</taxon>
        <taxon>Clostridia</taxon>
        <taxon>Peptostreptococcales</taxon>
        <taxon>Filifactoraceae</taxon>
        <taxon>Acetoanaerobium</taxon>
    </lineage>
</organism>
<gene>
    <name evidence="4" type="ORF">SAMN02745120_1765</name>
</gene>
<protein>
    <submittedName>
        <fullName evidence="4">N-acetyldiaminopimelate deacetylase</fullName>
    </submittedName>
</protein>
<dbReference type="Pfam" id="PF07687">
    <property type="entry name" value="M20_dimer"/>
    <property type="match status" value="1"/>
</dbReference>
<accession>A0A1T5BPH9</accession>
<dbReference type="PIRSF" id="PIRSF005962">
    <property type="entry name" value="Pept_M20D_amidohydro"/>
    <property type="match status" value="1"/>
</dbReference>
<feature type="binding site" evidence="2">
    <location>
        <position position="92"/>
    </location>
    <ligand>
        <name>Mn(2+)</name>
        <dbReference type="ChEBI" id="CHEBI:29035"/>
        <label>2</label>
    </ligand>
</feature>
<sequence length="380" mass="42836">MNRDYIWNFNDEFISYLKSTRANLNAMPELGMQEYKTSAYIKNELDKMGYAYKSHIETSVSGMIKGSDPSKTIAFRADMDALNSNNQIKHLCGHDGHMTILFGLLNYIKTNKIIPKDNIVFIFQPAEEAPGGAQPMIENNLMTDYNIDEIYGLHIYPELKKGEIGCKKGPFLARICEIDVEILGKAAHGAAPHKGKDAILIASQFLNMVQGIISREVSPINPAVLTFGSIHGGSRRNIICDKVNLEATLRVFSDEVYDFIKARVISIAKGLELAHNCTITVNTNDDYPAVNNDEALYEQFKSLITSDESLKYIDLDYLMISEDFSYYQKEVQGLFFMLGSQNEELGHIHGLHTHEFDFEPEVLLDGIDIFLKILKSKNII</sequence>
<dbReference type="RefSeq" id="WP_079589595.1">
    <property type="nucleotide sequence ID" value="NZ_FUYN01000003.1"/>
</dbReference>
<name>A0A1T5BPH9_9FIRM</name>
<evidence type="ECO:0000256" key="2">
    <source>
        <dbReference type="PIRSR" id="PIRSR005962-1"/>
    </source>
</evidence>
<dbReference type="InterPro" id="IPR011650">
    <property type="entry name" value="Peptidase_M20_dimer"/>
</dbReference>
<dbReference type="InterPro" id="IPR036264">
    <property type="entry name" value="Bact_exopeptidase_dim_dom"/>
</dbReference>
<comment type="cofactor">
    <cofactor evidence="2">
        <name>Mn(2+)</name>
        <dbReference type="ChEBI" id="CHEBI:29035"/>
    </cofactor>
    <text evidence="2">The Mn(2+) ion enhances activity.</text>
</comment>
<dbReference type="SUPFAM" id="SSF53187">
    <property type="entry name" value="Zn-dependent exopeptidases"/>
    <property type="match status" value="1"/>
</dbReference>
<proteinExistence type="predicted"/>
<dbReference type="Proteomes" id="UP000243406">
    <property type="component" value="Unassembled WGS sequence"/>
</dbReference>
<evidence type="ECO:0000313" key="5">
    <source>
        <dbReference type="Proteomes" id="UP000243406"/>
    </source>
</evidence>
<dbReference type="NCBIfam" id="TIGR01891">
    <property type="entry name" value="amidohydrolases"/>
    <property type="match status" value="1"/>
</dbReference>
<feature type="binding site" evidence="2">
    <location>
        <position position="352"/>
    </location>
    <ligand>
        <name>Mn(2+)</name>
        <dbReference type="ChEBI" id="CHEBI:29035"/>
        <label>2</label>
    </ligand>
</feature>
<keyword evidence="1" id="KW-0378">Hydrolase</keyword>
<evidence type="ECO:0000259" key="3">
    <source>
        <dbReference type="Pfam" id="PF07687"/>
    </source>
</evidence>
<dbReference type="SUPFAM" id="SSF55031">
    <property type="entry name" value="Bacterial exopeptidase dimerisation domain"/>
    <property type="match status" value="1"/>
</dbReference>
<reference evidence="5" key="1">
    <citation type="submission" date="2017-02" db="EMBL/GenBank/DDBJ databases">
        <authorList>
            <person name="Varghese N."/>
            <person name="Submissions S."/>
        </authorList>
    </citation>
    <scope>NUCLEOTIDE SEQUENCE [LARGE SCALE GENOMIC DNA]</scope>
    <source>
        <strain evidence="5">ATCC 35199</strain>
    </source>
</reference>
<dbReference type="Gene3D" id="3.30.70.360">
    <property type="match status" value="1"/>
</dbReference>
<keyword evidence="5" id="KW-1185">Reference proteome</keyword>
<evidence type="ECO:0000313" key="4">
    <source>
        <dbReference type="EMBL" id="SKB48999.1"/>
    </source>
</evidence>